<evidence type="ECO:0000256" key="3">
    <source>
        <dbReference type="ARBA" id="ARBA00023125"/>
    </source>
</evidence>
<feature type="domain" description="DUF4158" evidence="6">
    <location>
        <begin position="3"/>
        <end position="78"/>
    </location>
</feature>
<proteinExistence type="inferred from homology"/>
<dbReference type="InterPro" id="IPR002513">
    <property type="entry name" value="Tn3_Tnp_DDE_dom"/>
</dbReference>
<dbReference type="Pfam" id="PF13700">
    <property type="entry name" value="DUF4158"/>
    <property type="match status" value="1"/>
</dbReference>
<dbReference type="NCBIfam" id="NF033527">
    <property type="entry name" value="transpos_Tn3"/>
    <property type="match status" value="1"/>
</dbReference>
<evidence type="ECO:0000256" key="2">
    <source>
        <dbReference type="ARBA" id="ARBA00022578"/>
    </source>
</evidence>
<evidence type="ECO:0000256" key="4">
    <source>
        <dbReference type="ARBA" id="ARBA00023172"/>
    </source>
</evidence>
<evidence type="ECO:0000259" key="6">
    <source>
        <dbReference type="Pfam" id="PF13700"/>
    </source>
</evidence>
<organism evidence="7 8">
    <name type="scientific">Kouleothrix aurantiaca</name>
    <dbReference type="NCBI Taxonomy" id="186479"/>
    <lineage>
        <taxon>Bacteria</taxon>
        <taxon>Bacillati</taxon>
        <taxon>Chloroflexota</taxon>
        <taxon>Chloroflexia</taxon>
        <taxon>Chloroflexales</taxon>
        <taxon>Roseiflexineae</taxon>
        <taxon>Roseiflexaceae</taxon>
        <taxon>Kouleothrix</taxon>
    </lineage>
</organism>
<feature type="domain" description="Tn3 transposase DDE" evidence="5">
    <location>
        <begin position="494"/>
        <end position="759"/>
    </location>
</feature>
<accession>A0A0P9FDF2</accession>
<evidence type="ECO:0000313" key="8">
    <source>
        <dbReference type="Proteomes" id="UP000050509"/>
    </source>
</evidence>
<sequence>MTTYASRPQTRDDHVAQIRTYLGLRSYAAADSDALRTYLIQRAMHRDDAGVLIAEAEDWLRRARILFPAVSTLQRLVGYARMVAEEQIQQVVMRQLQPAQIANLEALLTRSQGRRGSTFAWLKTAAPAASVNAIGELLSKRATILALTVTDLDLRVLNRNRVRQFAQLGHSYHAGSLKRFDPPKRYVILVCLLQDLIQEVTDDIIEMLDVLIGRIFSQSEKERDEEFKQQGKHINAKLILFRTITAIVLDRDIPDDQVRQQAFGAIPAEALQRAYDESAALVQPEDFNIFAFVVKRYSHLRSFLVDVLDAIPFTGTDAARPTLDALAFINHLDTTKPRWKKLPPEVPLSFLDDRWRSVVCPSPDTIDHQLWMLGLAEQLRRQLRSADILVPGSRQHRDWESYLHPQAAWAERRANWFDAWHGSPNVDTYLDHVAERFAAALKQVEDTWEENSFARIEDGQLVLSRDEKIEIPASAKALRKAIVELLPRVKLPALLIEVNSWLPFRQHFTHPNADMRQPATGRDVLLDMCIFAVILAQGCNLPLATMAEASGLSYHKLVHTADWYMREATIRQAIIALVDYHHSLPLAATFGPGTSAMSDGIRFGVTARSLYARHNPRLPTRTRGVTVYDMTSDQGSQPYLDVIRCDIRESAAVLDAALHHETELPIKEHFTDTHGYTELIFGLFELESRIFSPRIRDLPSQILYPMEREHRRGTLGPLFRGPRINRAHIRANWDEMHRIAASLQDGTVTAQLLVSKLQAFKNWGGSSRRSQRCIISATRIIAGASTTRLIRASCCMPWRARYSSGSKDCSANVIT</sequence>
<evidence type="ECO:0000313" key="7">
    <source>
        <dbReference type="EMBL" id="KPV54715.1"/>
    </source>
</evidence>
<reference evidence="7 8" key="1">
    <citation type="submission" date="2015-09" db="EMBL/GenBank/DDBJ databases">
        <title>Draft genome sequence of Kouleothrix aurantiaca JCM 19913.</title>
        <authorList>
            <person name="Hemp J."/>
        </authorList>
    </citation>
    <scope>NUCLEOTIDE SEQUENCE [LARGE SCALE GENOMIC DNA]</scope>
    <source>
        <strain evidence="7 8">COM-B</strain>
    </source>
</reference>
<gene>
    <name evidence="7" type="ORF">SE17_01915</name>
</gene>
<dbReference type="GO" id="GO:0004803">
    <property type="term" value="F:transposase activity"/>
    <property type="evidence" value="ECO:0007669"/>
    <property type="project" value="InterPro"/>
</dbReference>
<dbReference type="AlphaFoldDB" id="A0A0P9FDF2"/>
<dbReference type="GO" id="GO:0003677">
    <property type="term" value="F:DNA binding"/>
    <property type="evidence" value="ECO:0007669"/>
    <property type="project" value="UniProtKB-KW"/>
</dbReference>
<protein>
    <recommendedName>
        <fullName evidence="9">Tn3 transposase DDE domain-containing protein</fullName>
    </recommendedName>
</protein>
<keyword evidence="4" id="KW-0233">DNA recombination</keyword>
<evidence type="ECO:0000259" key="5">
    <source>
        <dbReference type="Pfam" id="PF01526"/>
    </source>
</evidence>
<keyword evidence="8" id="KW-1185">Reference proteome</keyword>
<dbReference type="InterPro" id="IPR047653">
    <property type="entry name" value="Tn3-like_transpos"/>
</dbReference>
<dbReference type="GO" id="GO:0006313">
    <property type="term" value="P:DNA transposition"/>
    <property type="evidence" value="ECO:0007669"/>
    <property type="project" value="InterPro"/>
</dbReference>
<dbReference type="EMBL" id="LJCR01000020">
    <property type="protein sequence ID" value="KPV54715.1"/>
    <property type="molecule type" value="Genomic_DNA"/>
</dbReference>
<keyword evidence="2" id="KW-0815">Transposition</keyword>
<name>A0A0P9FDF2_9CHLR</name>
<comment type="caution">
    <text evidence="7">The sequence shown here is derived from an EMBL/GenBank/DDBJ whole genome shotgun (WGS) entry which is preliminary data.</text>
</comment>
<comment type="similarity">
    <text evidence="1">Belongs to the transposase 7 family.</text>
</comment>
<dbReference type="Proteomes" id="UP000050509">
    <property type="component" value="Unassembled WGS sequence"/>
</dbReference>
<dbReference type="InterPro" id="IPR025296">
    <property type="entry name" value="DUF4158"/>
</dbReference>
<keyword evidence="3" id="KW-0238">DNA-binding</keyword>
<evidence type="ECO:0008006" key="9">
    <source>
        <dbReference type="Google" id="ProtNLM"/>
    </source>
</evidence>
<dbReference type="Pfam" id="PF01526">
    <property type="entry name" value="DDE_Tnp_Tn3"/>
    <property type="match status" value="1"/>
</dbReference>
<evidence type="ECO:0000256" key="1">
    <source>
        <dbReference type="ARBA" id="ARBA00009402"/>
    </source>
</evidence>